<evidence type="ECO:0000313" key="3">
    <source>
        <dbReference type="Proteomes" id="UP000243679"/>
    </source>
</evidence>
<protein>
    <submittedName>
        <fullName evidence="2">Hypothetical conserved protein</fullName>
    </submittedName>
</protein>
<keyword evidence="1" id="KW-0732">Signal</keyword>
<evidence type="ECO:0000256" key="1">
    <source>
        <dbReference type="SAM" id="SignalP"/>
    </source>
</evidence>
<dbReference type="RefSeq" id="WP_231910575.1">
    <property type="nucleotide sequence ID" value="NZ_AP014836.1"/>
</dbReference>
<dbReference type="InterPro" id="IPR021953">
    <property type="entry name" value="DUF3570"/>
</dbReference>
<organism evidence="2 3">
    <name type="scientific">Candidatus Nitrosoglobus terrae</name>
    <dbReference type="NCBI Taxonomy" id="1630141"/>
    <lineage>
        <taxon>Bacteria</taxon>
        <taxon>Pseudomonadati</taxon>
        <taxon>Pseudomonadota</taxon>
        <taxon>Gammaproteobacteria</taxon>
        <taxon>Chromatiales</taxon>
        <taxon>Chromatiaceae</taxon>
        <taxon>Candidatus Nitrosoglobus</taxon>
    </lineage>
</organism>
<dbReference type="EMBL" id="AP014836">
    <property type="protein sequence ID" value="BAW80173.1"/>
    <property type="molecule type" value="Genomic_DNA"/>
</dbReference>
<keyword evidence="3" id="KW-1185">Reference proteome</keyword>
<sequence>MAVIKPISVVKRFNRQGSSSLLALTSAALALPGLIIPSAQAEPDIDEGPFDLAQDNSIFSSVEGGRFGFQYGRYQEGGGNLNAFRPQANTVRADTLHAFGEIDLTDRLTFRGNFIQDTWSGATSISTAPAALTRFNPNAETGASAFTNLRGGVVNFNTETGQGLALIPGTDKTILTNQVVHMMAVASPETRKQGDFGLTHEWDDSTLEFGGGISQERDFDSMYFRLRGTADFNQKLTTLTWGVNYANNAITVQRYPFRLNSAAVDLVTLSNPDFPDWSPTVNTTRNDYSINLGVNQVLDKDSIFTAQFIYTNNSGYQSDPYKEAVFVVPLDTPGQAWSYDRYDKRPNERNQFTWALGYSRYFDKVNGALKLNYNFFHDTWEIDAHTFGASWAQSLGHGWTLTPNIRYYSQSAASFYKPFFIGSQTPISLAQALNNQSTLPTPQFFSSDYRLSAFGTLSGGLTVNKEFSRGIDIGANFEYFDHANALTLGGGGSGSFGDFHYYVASAFMNVNLSSAFNSISSGGKHAHQDHNNHGEHTLAPAGVLFSHMMDTPGQFMVGLRYFYNHQGGDTIHGTQPVDNTAIINNACNGSQGFTCQMKATYMNMAMEMLDIMYAPTSWLNLMVMPMFMDMHMDMPDMPGAPQAVQGQTMIMSNGPKKMSTGGVADTRLVALVKLFDSPFDITSSAPRHHFHIGLGVSAPTGDSGLRSPTQETDPNSPFFGKPLFKEYDMQLGSGTWDFIPSLTYTGVLDRWSWGGQLNGTVRTQRNSSGYALGDIFQATAWGGYNVLHWLSFTLRGLYTTEGKIRGQFKQTLPAIGTMPSDWPQNYGSRTWDVGFGVNAVVPSGKLQGNRFGVEWLQPTYNDVNGYQLEQKGELIAWWNYTF</sequence>
<evidence type="ECO:0000313" key="2">
    <source>
        <dbReference type="EMBL" id="BAW80173.1"/>
    </source>
</evidence>
<dbReference type="KEGG" id="ntt:TAO_0803"/>
<dbReference type="Pfam" id="PF12094">
    <property type="entry name" value="DUF3570"/>
    <property type="match status" value="1"/>
</dbReference>
<reference evidence="2 3" key="1">
    <citation type="journal article" date="2017" name="ISME J.">
        <title>An acid-tolerant ammonia-oxidizing ?-proteobacterium from soil.</title>
        <authorList>
            <person name="Hayatsu M."/>
            <person name="Tago K."/>
            <person name="Uchiyama I."/>
            <person name="Toyoda A."/>
            <person name="Wang Y."/>
            <person name="Shimomura Y."/>
            <person name="Okubo T."/>
            <person name="Kurisu F."/>
            <person name="Hirono Y."/>
            <person name="Nonaka K."/>
            <person name="Akiyama H."/>
            <person name="Itoh T."/>
            <person name="Takami H."/>
        </authorList>
    </citation>
    <scope>NUCLEOTIDE SEQUENCE [LARGE SCALE GENOMIC DNA]</scope>
    <source>
        <strain evidence="2 3">TAO100</strain>
    </source>
</reference>
<name>A0A1Q2SM29_9GAMM</name>
<feature type="chain" id="PRO_5012862940" evidence="1">
    <location>
        <begin position="42"/>
        <end position="882"/>
    </location>
</feature>
<proteinExistence type="predicted"/>
<feature type="signal peptide" evidence="1">
    <location>
        <begin position="1"/>
        <end position="41"/>
    </location>
</feature>
<accession>A0A1Q2SM29</accession>
<dbReference type="AlphaFoldDB" id="A0A1Q2SM29"/>
<dbReference type="Proteomes" id="UP000243679">
    <property type="component" value="Chromosome"/>
</dbReference>
<gene>
    <name evidence="2" type="ORF">TAO_0803</name>
</gene>